<dbReference type="Gene3D" id="3.30.450.40">
    <property type="match status" value="1"/>
</dbReference>
<dbReference type="RefSeq" id="WP_168058701.1">
    <property type="nucleotide sequence ID" value="NZ_VTOW01000001.1"/>
</dbReference>
<feature type="domain" description="Histidine kinase" evidence="14">
    <location>
        <begin position="346"/>
        <end position="564"/>
    </location>
</feature>
<dbReference type="Pfam" id="PF00072">
    <property type="entry name" value="Response_reg"/>
    <property type="match status" value="1"/>
</dbReference>
<evidence type="ECO:0000256" key="3">
    <source>
        <dbReference type="ARBA" id="ARBA00012438"/>
    </source>
</evidence>
<name>A0A7X6DNK6_9BACT</name>
<dbReference type="InterPro" id="IPR011006">
    <property type="entry name" value="CheY-like_superfamily"/>
</dbReference>
<evidence type="ECO:0000256" key="12">
    <source>
        <dbReference type="PROSITE-ProRule" id="PRU00169"/>
    </source>
</evidence>
<dbReference type="SUPFAM" id="SSF55874">
    <property type="entry name" value="ATPase domain of HSP90 chaperone/DNA topoisomerase II/histidine kinase"/>
    <property type="match status" value="2"/>
</dbReference>
<evidence type="ECO:0000259" key="15">
    <source>
        <dbReference type="PROSITE" id="PS50110"/>
    </source>
</evidence>
<keyword evidence="17" id="KW-1185">Reference proteome</keyword>
<dbReference type="PANTHER" id="PTHR43547:SF2">
    <property type="entry name" value="HYBRID SIGNAL TRANSDUCTION HISTIDINE KINASE C"/>
    <property type="match status" value="1"/>
</dbReference>
<comment type="subcellular location">
    <subcellularLocation>
        <location evidence="2">Cell membrane</location>
    </subcellularLocation>
</comment>
<feature type="domain" description="Histidine kinase" evidence="14">
    <location>
        <begin position="769"/>
        <end position="987"/>
    </location>
</feature>
<evidence type="ECO:0000256" key="9">
    <source>
        <dbReference type="ARBA" id="ARBA00022840"/>
    </source>
</evidence>
<dbReference type="CDD" id="cd00082">
    <property type="entry name" value="HisKA"/>
    <property type="match status" value="2"/>
</dbReference>
<evidence type="ECO:0000259" key="14">
    <source>
        <dbReference type="PROSITE" id="PS50109"/>
    </source>
</evidence>
<evidence type="ECO:0000313" key="17">
    <source>
        <dbReference type="Proteomes" id="UP000534783"/>
    </source>
</evidence>
<dbReference type="InterPro" id="IPR005467">
    <property type="entry name" value="His_kinase_dom"/>
</dbReference>
<evidence type="ECO:0000256" key="5">
    <source>
        <dbReference type="ARBA" id="ARBA00022553"/>
    </source>
</evidence>
<dbReference type="PRINTS" id="PR00344">
    <property type="entry name" value="BCTRLSENSOR"/>
</dbReference>
<dbReference type="InterPro" id="IPR036890">
    <property type="entry name" value="HATPase_C_sf"/>
</dbReference>
<dbReference type="InterPro" id="IPR013656">
    <property type="entry name" value="PAS_4"/>
</dbReference>
<dbReference type="InterPro" id="IPR001789">
    <property type="entry name" value="Sig_transdc_resp-reg_receiver"/>
</dbReference>
<dbReference type="Proteomes" id="UP000534783">
    <property type="component" value="Unassembled WGS sequence"/>
</dbReference>
<protein>
    <recommendedName>
        <fullName evidence="3">histidine kinase</fullName>
        <ecNumber evidence="3">2.7.13.3</ecNumber>
    </recommendedName>
</protein>
<dbReference type="EMBL" id="VTOW01000001">
    <property type="protein sequence ID" value="NKE70455.1"/>
    <property type="molecule type" value="Genomic_DNA"/>
</dbReference>
<dbReference type="SUPFAM" id="SSF55785">
    <property type="entry name" value="PYP-like sensor domain (PAS domain)"/>
    <property type="match status" value="1"/>
</dbReference>
<evidence type="ECO:0000256" key="13">
    <source>
        <dbReference type="SAM" id="Coils"/>
    </source>
</evidence>
<dbReference type="FunFam" id="1.10.287.130:FF:000045">
    <property type="entry name" value="Two-component system sensor histidine kinase/response regulator"/>
    <property type="match status" value="1"/>
</dbReference>
<dbReference type="InterPro" id="IPR035965">
    <property type="entry name" value="PAS-like_dom_sf"/>
</dbReference>
<dbReference type="SMART" id="SM00388">
    <property type="entry name" value="HisKA"/>
    <property type="match status" value="2"/>
</dbReference>
<dbReference type="PANTHER" id="PTHR43547">
    <property type="entry name" value="TWO-COMPONENT HISTIDINE KINASE"/>
    <property type="match status" value="1"/>
</dbReference>
<comment type="catalytic activity">
    <reaction evidence="1">
        <text>ATP + protein L-histidine = ADP + protein N-phospho-L-histidine.</text>
        <dbReference type="EC" id="2.7.13.3"/>
    </reaction>
</comment>
<evidence type="ECO:0000256" key="4">
    <source>
        <dbReference type="ARBA" id="ARBA00022475"/>
    </source>
</evidence>
<dbReference type="InterPro" id="IPR003661">
    <property type="entry name" value="HisK_dim/P_dom"/>
</dbReference>
<dbReference type="PROSITE" id="PS50109">
    <property type="entry name" value="HIS_KIN"/>
    <property type="match status" value="2"/>
</dbReference>
<evidence type="ECO:0000256" key="6">
    <source>
        <dbReference type="ARBA" id="ARBA00022679"/>
    </source>
</evidence>
<dbReference type="SUPFAM" id="SSF52172">
    <property type="entry name" value="CheY-like"/>
    <property type="match status" value="1"/>
</dbReference>
<keyword evidence="11" id="KW-0472">Membrane</keyword>
<feature type="coiled-coil region" evidence="13">
    <location>
        <begin position="306"/>
        <end position="342"/>
    </location>
</feature>
<evidence type="ECO:0000256" key="1">
    <source>
        <dbReference type="ARBA" id="ARBA00000085"/>
    </source>
</evidence>
<keyword evidence="8" id="KW-0418">Kinase</keyword>
<keyword evidence="6" id="KW-0808">Transferase</keyword>
<dbReference type="InterPro" id="IPR036097">
    <property type="entry name" value="HisK_dim/P_sf"/>
</dbReference>
<dbReference type="GO" id="GO:0000155">
    <property type="term" value="F:phosphorelay sensor kinase activity"/>
    <property type="evidence" value="ECO:0007669"/>
    <property type="project" value="InterPro"/>
</dbReference>
<evidence type="ECO:0000256" key="7">
    <source>
        <dbReference type="ARBA" id="ARBA00022741"/>
    </source>
</evidence>
<dbReference type="InterPro" id="IPR029016">
    <property type="entry name" value="GAF-like_dom_sf"/>
</dbReference>
<feature type="modified residue" description="4-aspartylphosphate" evidence="12">
    <location>
        <position position="669"/>
    </location>
</feature>
<dbReference type="InterPro" id="IPR003594">
    <property type="entry name" value="HATPase_dom"/>
</dbReference>
<evidence type="ECO:0000256" key="8">
    <source>
        <dbReference type="ARBA" id="ARBA00022777"/>
    </source>
</evidence>
<keyword evidence="13" id="KW-0175">Coiled coil</keyword>
<dbReference type="GO" id="GO:0005524">
    <property type="term" value="F:ATP binding"/>
    <property type="evidence" value="ECO:0007669"/>
    <property type="project" value="UniProtKB-KW"/>
</dbReference>
<reference evidence="16 17" key="1">
    <citation type="journal article" date="2020" name="Nature">
        <title>Bacterial chemolithoautotrophy via manganese oxidation.</title>
        <authorList>
            <person name="Yu H."/>
            <person name="Leadbetter J.R."/>
        </authorList>
    </citation>
    <scope>NUCLEOTIDE SEQUENCE [LARGE SCALE GENOMIC DNA]</scope>
    <source>
        <strain evidence="16 17">Mn-1</strain>
    </source>
</reference>
<feature type="domain" description="Response regulatory" evidence="15">
    <location>
        <begin position="621"/>
        <end position="736"/>
    </location>
</feature>
<keyword evidence="5 12" id="KW-0597">Phosphoprotein</keyword>
<evidence type="ECO:0000256" key="11">
    <source>
        <dbReference type="ARBA" id="ARBA00023136"/>
    </source>
</evidence>
<dbReference type="Gene3D" id="3.30.565.10">
    <property type="entry name" value="Histidine kinase-like ATPase, C-terminal domain"/>
    <property type="match status" value="2"/>
</dbReference>
<evidence type="ECO:0000256" key="10">
    <source>
        <dbReference type="ARBA" id="ARBA00023012"/>
    </source>
</evidence>
<evidence type="ECO:0000256" key="2">
    <source>
        <dbReference type="ARBA" id="ARBA00004236"/>
    </source>
</evidence>
<dbReference type="Pfam" id="PF08448">
    <property type="entry name" value="PAS_4"/>
    <property type="match status" value="1"/>
</dbReference>
<dbReference type="SMART" id="SM00448">
    <property type="entry name" value="REC"/>
    <property type="match status" value="1"/>
</dbReference>
<dbReference type="SUPFAM" id="SSF47384">
    <property type="entry name" value="Homodimeric domain of signal transducing histidine kinase"/>
    <property type="match status" value="2"/>
</dbReference>
<evidence type="ECO:0000313" key="16">
    <source>
        <dbReference type="EMBL" id="NKE70455.1"/>
    </source>
</evidence>
<keyword evidence="7" id="KW-0547">Nucleotide-binding</keyword>
<dbReference type="SMART" id="SM00387">
    <property type="entry name" value="HATPase_c"/>
    <property type="match status" value="2"/>
</dbReference>
<gene>
    <name evidence="16" type="ORF">MNODULE_06850</name>
</gene>
<keyword evidence="9" id="KW-0067">ATP-binding</keyword>
<dbReference type="Pfam" id="PF02518">
    <property type="entry name" value="HATPase_c"/>
    <property type="match status" value="2"/>
</dbReference>
<dbReference type="CDD" id="cd16922">
    <property type="entry name" value="HATPase_EvgS-ArcB-TorS-like"/>
    <property type="match status" value="2"/>
</dbReference>
<dbReference type="SUPFAM" id="SSF55781">
    <property type="entry name" value="GAF domain-like"/>
    <property type="match status" value="1"/>
</dbReference>
<keyword evidence="10" id="KW-0902">Two-component regulatory system</keyword>
<dbReference type="EC" id="2.7.13.3" evidence="3"/>
<keyword evidence="4" id="KW-1003">Cell membrane</keyword>
<organism evidence="16 17">
    <name type="scientific">Candidatus Manganitrophus noduliformans</name>
    <dbReference type="NCBI Taxonomy" id="2606439"/>
    <lineage>
        <taxon>Bacteria</taxon>
        <taxon>Pseudomonadati</taxon>
        <taxon>Nitrospirota</taxon>
        <taxon>Nitrospiria</taxon>
        <taxon>Candidatus Troglogloeales</taxon>
        <taxon>Candidatus Manganitrophaceae</taxon>
        <taxon>Candidatus Manganitrophus</taxon>
    </lineage>
</organism>
<dbReference type="Gene3D" id="3.40.50.2300">
    <property type="match status" value="1"/>
</dbReference>
<accession>A0A7X6DNK6</accession>
<dbReference type="PROSITE" id="PS50110">
    <property type="entry name" value="RESPONSE_REGULATORY"/>
    <property type="match status" value="1"/>
</dbReference>
<dbReference type="AlphaFoldDB" id="A0A7X6DNK6"/>
<comment type="caution">
    <text evidence="16">The sequence shown here is derived from an EMBL/GenBank/DDBJ whole genome shotgun (WGS) entry which is preliminary data.</text>
</comment>
<dbReference type="FunFam" id="3.30.565.10:FF:000023">
    <property type="entry name" value="PAS domain-containing sensor histidine kinase"/>
    <property type="match status" value="1"/>
</dbReference>
<dbReference type="FunFam" id="3.30.565.10:FF:000037">
    <property type="entry name" value="Hybrid sensor histidine kinase/response regulator"/>
    <property type="match status" value="1"/>
</dbReference>
<dbReference type="Gene3D" id="3.30.450.20">
    <property type="entry name" value="PAS domain"/>
    <property type="match status" value="1"/>
</dbReference>
<proteinExistence type="predicted"/>
<sequence>MTHKPDRPLSDEWLIGGGELGALIRAFDWSRTSLGPREAWPQSLRTAVNILLQSPVPIVMLWGEEGVMIYNDAYSGFAGGRHPRLLGSKVLEGWPEVADFNANVMKVGLSGGTLAYRDQHLILYRSGGAEDVWMNLDYSPVIDESGKPAGVLAIVVETTRRVIGERRLWTLREVGLRTASAESVEAVCQAALQAMASENRTDLPYALLFLLNGKEKARLVASYGIEPREEARELDLRDGNAWAASLLRVCETRLAEESRLLDAVSASSASERMLVLPITAGASVEGLLIAGLPPRVGREEDHRDLLHLLAAQISKAVSTAKALEEERKRAEALAELDRAKTAFFSNVSHEFRTPLTLMLGPIEEALSDKERPLPPEQRERVELLHRNALRLLKLVNTLLDFSRIEAGRIQSVYEPTDLASLTADLASVFRSAIEKAGLRFVVDTPPLPEPIYVDREMWEKIVLNLLSNAFKFTFEGEIEVALRWAEDRVELRVRDTGTGIPKEELPHLFERFHRVKGARARTHEGSGIGLALVQELVRLHGGTIGVESEVNRGTTFTVTLPSGAAHLPADRIGRTRTQVSTATGAAPYVEEALRWLPEAQSAHSGVRSEEAALSGTSRSARILLADDNADMREYVERILSRHWTIEAVQDGAAALAAARERAPDLVLTDVMMPEMNGFELLQALRADPRTREIPIILLSARAGEESRVEGLEAGADDYLVKPFSARELTARVGAHLELARLRRETLRSEQQLRLEAEEANRFKSQFFSSVSHDLRTPLNAIVGYIYLLMSETYGPVADSQKTPLDGIQRNVRELLRLINDVLDLARIDSGKMSVELSSVRLSSIIEAITIEMKPLLEMRSLSLQSRIPENLPDIESDAAKIKQIITNLISNAVKFTNEGGVKIEVGELPEEGGVEIAVSDTGMGIEPDLLPKIFERFYQVEESRAFGGSGLGLTIVKELVGLLQGEVRVASEIGKGSTFTVFLPYRPKRIGPG</sequence>
<dbReference type="Pfam" id="PF00512">
    <property type="entry name" value="HisKA"/>
    <property type="match status" value="2"/>
</dbReference>
<dbReference type="GO" id="GO:0005886">
    <property type="term" value="C:plasma membrane"/>
    <property type="evidence" value="ECO:0007669"/>
    <property type="project" value="UniProtKB-SubCell"/>
</dbReference>
<dbReference type="InterPro" id="IPR004358">
    <property type="entry name" value="Sig_transdc_His_kin-like_C"/>
</dbReference>
<dbReference type="Gene3D" id="1.10.287.130">
    <property type="match status" value="2"/>
</dbReference>